<dbReference type="Proteomes" id="UP000789508">
    <property type="component" value="Unassembled WGS sequence"/>
</dbReference>
<name>A0A9N8VB01_9GLOM</name>
<reference evidence="1" key="1">
    <citation type="submission" date="2021-06" db="EMBL/GenBank/DDBJ databases">
        <authorList>
            <person name="Kallberg Y."/>
            <person name="Tangrot J."/>
            <person name="Rosling A."/>
        </authorList>
    </citation>
    <scope>NUCLEOTIDE SEQUENCE</scope>
    <source>
        <strain evidence="1">FL130A</strain>
    </source>
</reference>
<dbReference type="EMBL" id="CAJVPS010000043">
    <property type="protein sequence ID" value="CAG8444807.1"/>
    <property type="molecule type" value="Genomic_DNA"/>
</dbReference>
<sequence>MGCAATKPDKVNIYIYQLDAISYLFLATEVTNEVVMNHLGVTTVE</sequence>
<gene>
    <name evidence="1" type="ORF">ALEPTO_LOCUS597</name>
</gene>
<protein>
    <submittedName>
        <fullName evidence="1">8499_t:CDS:1</fullName>
    </submittedName>
</protein>
<organism evidence="1 2">
    <name type="scientific">Ambispora leptoticha</name>
    <dbReference type="NCBI Taxonomy" id="144679"/>
    <lineage>
        <taxon>Eukaryota</taxon>
        <taxon>Fungi</taxon>
        <taxon>Fungi incertae sedis</taxon>
        <taxon>Mucoromycota</taxon>
        <taxon>Glomeromycotina</taxon>
        <taxon>Glomeromycetes</taxon>
        <taxon>Archaeosporales</taxon>
        <taxon>Ambisporaceae</taxon>
        <taxon>Ambispora</taxon>
    </lineage>
</organism>
<dbReference type="AlphaFoldDB" id="A0A9N8VB01"/>
<evidence type="ECO:0000313" key="2">
    <source>
        <dbReference type="Proteomes" id="UP000789508"/>
    </source>
</evidence>
<accession>A0A9N8VB01</accession>
<keyword evidence="2" id="KW-1185">Reference proteome</keyword>
<proteinExistence type="predicted"/>
<comment type="caution">
    <text evidence="1">The sequence shown here is derived from an EMBL/GenBank/DDBJ whole genome shotgun (WGS) entry which is preliminary data.</text>
</comment>
<evidence type="ECO:0000313" key="1">
    <source>
        <dbReference type="EMBL" id="CAG8444807.1"/>
    </source>
</evidence>